<evidence type="ECO:0000313" key="2">
    <source>
        <dbReference type="EMBL" id="MBW4548733.1"/>
    </source>
</evidence>
<accession>A0A951PS50</accession>
<proteinExistence type="predicted"/>
<gene>
    <name evidence="2" type="ORF">KME25_30655</name>
</gene>
<evidence type="ECO:0000313" key="3">
    <source>
        <dbReference type="Proteomes" id="UP000753908"/>
    </source>
</evidence>
<evidence type="ECO:0000256" key="1">
    <source>
        <dbReference type="SAM" id="MobiDB-lite"/>
    </source>
</evidence>
<organism evidence="2 3">
    <name type="scientific">Symplocastrum torsivum CPER-KK1</name>
    <dbReference type="NCBI Taxonomy" id="450513"/>
    <lineage>
        <taxon>Bacteria</taxon>
        <taxon>Bacillati</taxon>
        <taxon>Cyanobacteriota</taxon>
        <taxon>Cyanophyceae</taxon>
        <taxon>Oscillatoriophycideae</taxon>
        <taxon>Oscillatoriales</taxon>
        <taxon>Microcoleaceae</taxon>
        <taxon>Symplocastrum</taxon>
    </lineage>
</organism>
<dbReference type="EMBL" id="JAHHIF010000070">
    <property type="protein sequence ID" value="MBW4548733.1"/>
    <property type="molecule type" value="Genomic_DNA"/>
</dbReference>
<dbReference type="AlphaFoldDB" id="A0A951PS50"/>
<name>A0A951PS50_9CYAN</name>
<feature type="region of interest" description="Disordered" evidence="1">
    <location>
        <begin position="70"/>
        <end position="90"/>
    </location>
</feature>
<sequence length="90" mass="10291">MNPNLMQLERALADIRLSPEPMDERTEELKQHYETVLTLLESEFLGALISGDWSEFDQFVNDFKQDDHKEFDASTKDLTRPGAGSSKTTN</sequence>
<reference evidence="2" key="2">
    <citation type="journal article" date="2022" name="Microbiol. Resour. Announc.">
        <title>Metagenome Sequencing to Explore Phylogenomics of Terrestrial Cyanobacteria.</title>
        <authorList>
            <person name="Ward R.D."/>
            <person name="Stajich J.E."/>
            <person name="Johansen J.R."/>
            <person name="Huntemann M."/>
            <person name="Clum A."/>
            <person name="Foster B."/>
            <person name="Foster B."/>
            <person name="Roux S."/>
            <person name="Palaniappan K."/>
            <person name="Varghese N."/>
            <person name="Mukherjee S."/>
            <person name="Reddy T.B.K."/>
            <person name="Daum C."/>
            <person name="Copeland A."/>
            <person name="Chen I.A."/>
            <person name="Ivanova N.N."/>
            <person name="Kyrpides N.C."/>
            <person name="Shapiro N."/>
            <person name="Eloe-Fadrosh E.A."/>
            <person name="Pietrasiak N."/>
        </authorList>
    </citation>
    <scope>NUCLEOTIDE SEQUENCE</scope>
    <source>
        <strain evidence="2">CPER-KK1</strain>
    </source>
</reference>
<protein>
    <submittedName>
        <fullName evidence="2">Uncharacterized protein</fullName>
    </submittedName>
</protein>
<dbReference type="Proteomes" id="UP000753908">
    <property type="component" value="Unassembled WGS sequence"/>
</dbReference>
<reference evidence="2" key="1">
    <citation type="submission" date="2021-05" db="EMBL/GenBank/DDBJ databases">
        <authorList>
            <person name="Pietrasiak N."/>
            <person name="Ward R."/>
            <person name="Stajich J.E."/>
            <person name="Kurbessoian T."/>
        </authorList>
    </citation>
    <scope>NUCLEOTIDE SEQUENCE</scope>
    <source>
        <strain evidence="2">CPER-KK1</strain>
    </source>
</reference>
<comment type="caution">
    <text evidence="2">The sequence shown here is derived from an EMBL/GenBank/DDBJ whole genome shotgun (WGS) entry which is preliminary data.</text>
</comment>
<feature type="compositionally biased region" description="Basic and acidic residues" evidence="1">
    <location>
        <begin position="70"/>
        <end position="79"/>
    </location>
</feature>